<feature type="region of interest" description="Disordered" evidence="1">
    <location>
        <begin position="317"/>
        <end position="338"/>
    </location>
</feature>
<evidence type="ECO:0000256" key="1">
    <source>
        <dbReference type="SAM" id="MobiDB-lite"/>
    </source>
</evidence>
<sequence>MCSTRLWRLRAFIIVAITLTLLRMASPQSISGQLPQDQTAGSQQEALCRTGQDLALAIANPLVEVAVLLEDVTLTDRDFSDTQQQGLVPLQRNFTVRGSKNDRPTVLDFNYLRSKVVLIGRLCLLFRNLFLVNCRRGSATQQPGFDFLTAAPDPNGQAAIVQMQDCFIVYRFCFPPYIAIKAFENLTRPYEIPGKTEYTLPYPSPYTCPNSSTGIAVPMARNATSLTDANAAGSSKPLSDYPCVKLVILYADVAVYGGDMNDDGSPAYNSSKYAVYAQNTLALCTDVLQNECILRYGPFGCLTYTIKPFLSPPPANTRGTAAAISGRPDADHAPSDPHRRRSTIILASTIGGAALLAVAVAVTVAVFVARQRRFGAPSAGEPAAARPIDATCISVSSKVSAESPEDCRRGSTSNEFFRSNDIYVASGGSALDLCTALPEKSQLKVPVIAAAADATAAATTADGPGADDMSHSAVHAGSAGGDLCFGSVCTASAEGFDVALLPVTALTPLHPGIDLDVRLDFDGGGSSRGGLQLSSVTLGKGAFGRVLAGTYGGLRVAVKIIDQGLMSQWPGVPLTLPPPAASGNSATEDGRGVAVNNKVDDHPQEGGGAAGSPVVIGQGIGANADAGVTRGPRTLMHVVDAAAPSSSPGNAKSEDLISPHFRSSAGAAIVGGGEADEVPRDCLPSGRSCRCPLGIPAGEVSSHRVVARLRTTAQCRPAEGNDTGAESYHPGQVRCCRAGGVGSSVEVSGVPDPTNNSAGAGAGVGAAGTSATAAVALCGALVPPVGDTVADAGATMLPLPPALPVAAVAAGLAVVKCTPALGAASNPAVSASVTSHTQFSAFFNRDPEIAGGGSGGGGRTSTKPKDSQAALLPAPEQNSSRSVGSPAAVATMGPAAAAVEAQARPPARPAVTKRELTLKQEVEVLARCQHPNVVRLLAACLRPPRFCLVMELMETSLDRLLYNPERHHKLLPLDTVLHIAIQIAKGLAYLHPTIVHRDLKPGNVLISHSDAPGRFTVKLADFGLSRLRDTVLVTEHPEVGTAPYIAPEAFDVFNNRITDRVDVYALGIILWEMLAGRPPWSGLNIVVIALSVAMYRQRPPLVAVPRDRCPRKLRLLIESCWEHIPERRPAAAEVVKRLALIQQQFHLSCTTVGSDATTASAAVVRQKNSPYCHLVAAPPPPPPPQ</sequence>
<evidence type="ECO:0000259" key="4">
    <source>
        <dbReference type="PROSITE" id="PS50011"/>
    </source>
</evidence>
<feature type="compositionally biased region" description="Gly residues" evidence="1">
    <location>
        <begin position="850"/>
        <end position="859"/>
    </location>
</feature>
<feature type="domain" description="Protein kinase" evidence="4">
    <location>
        <begin position="843"/>
        <end position="1141"/>
    </location>
</feature>
<protein>
    <recommendedName>
        <fullName evidence="4">Protein kinase domain-containing protein</fullName>
    </recommendedName>
</protein>
<dbReference type="SUPFAM" id="SSF56112">
    <property type="entry name" value="Protein kinase-like (PK-like)"/>
    <property type="match status" value="1"/>
</dbReference>
<gene>
    <name evidence="5" type="ORF">VaNZ11_009853</name>
</gene>
<keyword evidence="2" id="KW-1133">Transmembrane helix</keyword>
<dbReference type="Pfam" id="PF00069">
    <property type="entry name" value="Pkinase"/>
    <property type="match status" value="1"/>
</dbReference>
<dbReference type="Gene3D" id="1.10.510.10">
    <property type="entry name" value="Transferase(Phosphotransferase) domain 1"/>
    <property type="match status" value="1"/>
</dbReference>
<evidence type="ECO:0000256" key="3">
    <source>
        <dbReference type="SAM" id="SignalP"/>
    </source>
</evidence>
<dbReference type="InterPro" id="IPR008271">
    <property type="entry name" value="Ser/Thr_kinase_AS"/>
</dbReference>
<keyword evidence="2" id="KW-0812">Transmembrane</keyword>
<evidence type="ECO:0000256" key="2">
    <source>
        <dbReference type="SAM" id="Phobius"/>
    </source>
</evidence>
<dbReference type="SMART" id="SM00220">
    <property type="entry name" value="S_TKc"/>
    <property type="match status" value="1"/>
</dbReference>
<accession>A0ABQ5S9M2</accession>
<keyword evidence="6" id="KW-1185">Reference proteome</keyword>
<dbReference type="EMBL" id="BSDZ01000028">
    <property type="protein sequence ID" value="GLI66124.1"/>
    <property type="molecule type" value="Genomic_DNA"/>
</dbReference>
<feature type="transmembrane region" description="Helical" evidence="2">
    <location>
        <begin position="344"/>
        <end position="369"/>
    </location>
</feature>
<dbReference type="PANTHER" id="PTHR44329:SF214">
    <property type="entry name" value="PROTEIN KINASE DOMAIN-CONTAINING PROTEIN"/>
    <property type="match status" value="1"/>
</dbReference>
<feature type="compositionally biased region" description="Basic and acidic residues" evidence="1">
    <location>
        <begin position="328"/>
        <end position="337"/>
    </location>
</feature>
<evidence type="ECO:0000313" key="5">
    <source>
        <dbReference type="EMBL" id="GLI66124.1"/>
    </source>
</evidence>
<dbReference type="PROSITE" id="PS00108">
    <property type="entry name" value="PROTEIN_KINASE_ST"/>
    <property type="match status" value="1"/>
</dbReference>
<keyword evidence="2" id="KW-0472">Membrane</keyword>
<dbReference type="InterPro" id="IPR051681">
    <property type="entry name" value="Ser/Thr_Kinases-Pseudokinases"/>
</dbReference>
<feature type="signal peptide" evidence="3">
    <location>
        <begin position="1"/>
        <end position="27"/>
    </location>
</feature>
<keyword evidence="3" id="KW-0732">Signal</keyword>
<dbReference type="InterPro" id="IPR000719">
    <property type="entry name" value="Prot_kinase_dom"/>
</dbReference>
<dbReference type="InterPro" id="IPR011009">
    <property type="entry name" value="Kinase-like_dom_sf"/>
</dbReference>
<dbReference type="PROSITE" id="PS50011">
    <property type="entry name" value="PROTEIN_KINASE_DOM"/>
    <property type="match status" value="1"/>
</dbReference>
<dbReference type="PANTHER" id="PTHR44329">
    <property type="entry name" value="SERINE/THREONINE-PROTEIN KINASE TNNI3K-RELATED"/>
    <property type="match status" value="1"/>
</dbReference>
<dbReference type="Proteomes" id="UP001165090">
    <property type="component" value="Unassembled WGS sequence"/>
</dbReference>
<reference evidence="5 6" key="1">
    <citation type="journal article" date="2023" name="IScience">
        <title>Expanded male sex-determining region conserved during the evolution of homothallism in the green alga Volvox.</title>
        <authorList>
            <person name="Yamamoto K."/>
            <person name="Matsuzaki R."/>
            <person name="Mahakham W."/>
            <person name="Heman W."/>
            <person name="Sekimoto H."/>
            <person name="Kawachi M."/>
            <person name="Minakuchi Y."/>
            <person name="Toyoda A."/>
            <person name="Nozaki H."/>
        </authorList>
    </citation>
    <scope>NUCLEOTIDE SEQUENCE [LARGE SCALE GENOMIC DNA]</scope>
    <source>
        <strain evidence="5 6">NIES-4468</strain>
    </source>
</reference>
<name>A0ABQ5S9M2_9CHLO</name>
<organism evidence="5 6">
    <name type="scientific">Volvox africanus</name>
    <dbReference type="NCBI Taxonomy" id="51714"/>
    <lineage>
        <taxon>Eukaryota</taxon>
        <taxon>Viridiplantae</taxon>
        <taxon>Chlorophyta</taxon>
        <taxon>core chlorophytes</taxon>
        <taxon>Chlorophyceae</taxon>
        <taxon>CS clade</taxon>
        <taxon>Chlamydomonadales</taxon>
        <taxon>Volvocaceae</taxon>
        <taxon>Volvox</taxon>
    </lineage>
</organism>
<evidence type="ECO:0000313" key="6">
    <source>
        <dbReference type="Proteomes" id="UP001165090"/>
    </source>
</evidence>
<comment type="caution">
    <text evidence="5">The sequence shown here is derived from an EMBL/GenBank/DDBJ whole genome shotgun (WGS) entry which is preliminary data.</text>
</comment>
<proteinExistence type="predicted"/>
<feature type="chain" id="PRO_5046889486" description="Protein kinase domain-containing protein" evidence="3">
    <location>
        <begin position="28"/>
        <end position="1185"/>
    </location>
</feature>
<feature type="region of interest" description="Disordered" evidence="1">
    <location>
        <begin position="844"/>
        <end position="886"/>
    </location>
</feature>